<gene>
    <name evidence="1" type="ORF">N0F65_006172</name>
</gene>
<dbReference type="Proteomes" id="UP001146120">
    <property type="component" value="Unassembled WGS sequence"/>
</dbReference>
<dbReference type="AlphaFoldDB" id="A0AAV2Z9H4"/>
<evidence type="ECO:0000313" key="2">
    <source>
        <dbReference type="Proteomes" id="UP001146120"/>
    </source>
</evidence>
<feature type="non-terminal residue" evidence="1">
    <location>
        <position position="189"/>
    </location>
</feature>
<evidence type="ECO:0000313" key="1">
    <source>
        <dbReference type="EMBL" id="DBA02297.1"/>
    </source>
</evidence>
<organism evidence="1 2">
    <name type="scientific">Lagenidium giganteum</name>
    <dbReference type="NCBI Taxonomy" id="4803"/>
    <lineage>
        <taxon>Eukaryota</taxon>
        <taxon>Sar</taxon>
        <taxon>Stramenopiles</taxon>
        <taxon>Oomycota</taxon>
        <taxon>Peronosporomycetes</taxon>
        <taxon>Pythiales</taxon>
        <taxon>Pythiaceae</taxon>
    </lineage>
</organism>
<dbReference type="Gene3D" id="3.40.50.1820">
    <property type="entry name" value="alpha/beta hydrolase"/>
    <property type="match status" value="1"/>
</dbReference>
<protein>
    <submittedName>
        <fullName evidence="1">Uncharacterized protein</fullName>
    </submittedName>
</protein>
<keyword evidence="2" id="KW-1185">Reference proteome</keyword>
<proteinExistence type="predicted"/>
<comment type="caution">
    <text evidence="1">The sequence shown here is derived from an EMBL/GenBank/DDBJ whole genome shotgun (WGS) entry which is preliminary data.</text>
</comment>
<name>A0AAV2Z9H4_9STRA</name>
<dbReference type="InterPro" id="IPR029058">
    <property type="entry name" value="AB_hydrolase_fold"/>
</dbReference>
<dbReference type="EMBL" id="DAKRPA010000033">
    <property type="protein sequence ID" value="DBA02297.1"/>
    <property type="molecule type" value="Genomic_DNA"/>
</dbReference>
<accession>A0AAV2Z9H4</accession>
<reference evidence="1" key="2">
    <citation type="journal article" date="2023" name="Microbiol Resour">
        <title>Decontamination and Annotation of the Draft Genome Sequence of the Oomycete Lagenidium giganteum ARSEF 373.</title>
        <authorList>
            <person name="Morgan W.R."/>
            <person name="Tartar A."/>
        </authorList>
    </citation>
    <scope>NUCLEOTIDE SEQUENCE</scope>
    <source>
        <strain evidence="1">ARSEF 373</strain>
    </source>
</reference>
<sequence>MDMKVKITSSAASTAVISGPPEVTVTPRAFGGGHQAIPAHFVRQILFVCSNLPQQFHSYQHIWSSKMFQPGFADFAFHSMTTAVANDDLKYVPLARRRAATCTLDVAHFPTSKRLPRIEANDGLVNTISMRYDGEADVVDGPSESKTGRWHHLAKFTTLDHLAIIGFKPQQNVLDVYKTHAKLLHGLPA</sequence>
<reference evidence="1" key="1">
    <citation type="submission" date="2022-11" db="EMBL/GenBank/DDBJ databases">
        <authorList>
            <person name="Morgan W.R."/>
            <person name="Tartar A."/>
        </authorList>
    </citation>
    <scope>NUCLEOTIDE SEQUENCE</scope>
    <source>
        <strain evidence="1">ARSEF 373</strain>
    </source>
</reference>